<organism evidence="1 2">
    <name type="scientific">Nitrosomonas aestuarii</name>
    <dbReference type="NCBI Taxonomy" id="52441"/>
    <lineage>
        <taxon>Bacteria</taxon>
        <taxon>Pseudomonadati</taxon>
        <taxon>Pseudomonadota</taxon>
        <taxon>Betaproteobacteria</taxon>
        <taxon>Nitrosomonadales</taxon>
        <taxon>Nitrosomonadaceae</taxon>
        <taxon>Nitrosomonas</taxon>
    </lineage>
</organism>
<sequence>MRWTAGLYLVPADATAARQLSEKKFKIGQIVGVIVRKLRNPKFNRLVHKIGQLCVKNIDDFRHMDAHSVLKRIQLEGNIHCDEVAVKPAGVRVLIPKSVLESLRPVLALFGLGLTDTGLLIVRIPRSLSYESMDEAEYQDAAKRICRYISEVYWPSLEPWQIEEMASVMVDE</sequence>
<gene>
    <name evidence="1" type="ORF">SAMN05216302_101140</name>
</gene>
<accession>A0A1I4B4W8</accession>
<dbReference type="Proteomes" id="UP000199533">
    <property type="component" value="Unassembled WGS sequence"/>
</dbReference>
<keyword evidence="2" id="KW-1185">Reference proteome</keyword>
<dbReference type="EMBL" id="FOSP01000011">
    <property type="protein sequence ID" value="SFK63952.1"/>
    <property type="molecule type" value="Genomic_DNA"/>
</dbReference>
<dbReference type="STRING" id="52441.SAMN05216302_101140"/>
<protein>
    <submittedName>
        <fullName evidence="1">Uncharacterized protein</fullName>
    </submittedName>
</protein>
<evidence type="ECO:0000313" key="2">
    <source>
        <dbReference type="Proteomes" id="UP000199533"/>
    </source>
</evidence>
<name>A0A1I4B4W8_9PROT</name>
<proteinExistence type="predicted"/>
<reference evidence="2" key="1">
    <citation type="submission" date="2016-10" db="EMBL/GenBank/DDBJ databases">
        <authorList>
            <person name="Varghese N."/>
            <person name="Submissions S."/>
        </authorList>
    </citation>
    <scope>NUCLEOTIDE SEQUENCE [LARGE SCALE GENOMIC DNA]</scope>
    <source>
        <strain evidence="2">Nm69</strain>
    </source>
</reference>
<dbReference type="AlphaFoldDB" id="A0A1I4B4W8"/>
<evidence type="ECO:0000313" key="1">
    <source>
        <dbReference type="EMBL" id="SFK63952.1"/>
    </source>
</evidence>